<dbReference type="Gene3D" id="1.25.10.10">
    <property type="entry name" value="Leucine-rich Repeat Variant"/>
    <property type="match status" value="1"/>
</dbReference>
<keyword evidence="4" id="KW-0677">Repeat</keyword>
<keyword evidence="3" id="KW-0963">Cytoplasm</keyword>
<dbReference type="InterPro" id="IPR038739">
    <property type="entry name" value="ARMC8/Vid28"/>
</dbReference>
<gene>
    <name evidence="6" type="ORF">TSPGSL018_19425</name>
</gene>
<protein>
    <submittedName>
        <fullName evidence="6">Armadillo repeat-containing protein 8-like</fullName>
    </submittedName>
</protein>
<evidence type="ECO:0000256" key="1">
    <source>
        <dbReference type="ARBA" id="ARBA00004123"/>
    </source>
</evidence>
<dbReference type="GO" id="GO:0043161">
    <property type="term" value="P:proteasome-mediated ubiquitin-dependent protein catabolic process"/>
    <property type="evidence" value="ECO:0007669"/>
    <property type="project" value="TreeGrafter"/>
</dbReference>
<evidence type="ECO:0000256" key="2">
    <source>
        <dbReference type="ARBA" id="ARBA00004496"/>
    </source>
</evidence>
<sequence>MSPEKVLEGLSSTNLTESLLSLKRLKNEIIGDKTKKFAYISVDALPRVIEVVAKEREPSLLIQAVVIVGSLSYGTDHGVKTVIECNGILHLLRLLSHSDQKVVESVVRSLKMIFQSRLAPCDLMFEEEVQRRLLQLLSDPESA</sequence>
<comment type="subcellular location">
    <subcellularLocation>
        <location evidence="2">Cytoplasm</location>
    </subcellularLocation>
    <subcellularLocation>
        <location evidence="1">Nucleus</location>
    </subcellularLocation>
</comment>
<evidence type="ECO:0000256" key="3">
    <source>
        <dbReference type="ARBA" id="ARBA00022490"/>
    </source>
</evidence>
<evidence type="ECO:0000256" key="5">
    <source>
        <dbReference type="ARBA" id="ARBA00023242"/>
    </source>
</evidence>
<dbReference type="GO" id="GO:0005634">
    <property type="term" value="C:nucleus"/>
    <property type="evidence" value="ECO:0007669"/>
    <property type="project" value="UniProtKB-SubCell"/>
</dbReference>
<accession>A0A061QW33</accession>
<evidence type="ECO:0000313" key="6">
    <source>
        <dbReference type="EMBL" id="JAC63933.1"/>
    </source>
</evidence>
<dbReference type="Pfam" id="PF00514">
    <property type="entry name" value="Arm"/>
    <property type="match status" value="1"/>
</dbReference>
<dbReference type="PANTHER" id="PTHR15651:SF7">
    <property type="entry name" value="ARMADILLO REPEAT-CONTAINING PROTEIN 8"/>
    <property type="match status" value="1"/>
</dbReference>
<dbReference type="GO" id="GO:0034657">
    <property type="term" value="C:GID complex"/>
    <property type="evidence" value="ECO:0007669"/>
    <property type="project" value="TreeGrafter"/>
</dbReference>
<dbReference type="GO" id="GO:0005737">
    <property type="term" value="C:cytoplasm"/>
    <property type="evidence" value="ECO:0007669"/>
    <property type="project" value="UniProtKB-SubCell"/>
</dbReference>
<dbReference type="PANTHER" id="PTHR15651">
    <property type="entry name" value="ARMADILLO REPEAT-CONTAINING PROTEIN 8"/>
    <property type="match status" value="1"/>
</dbReference>
<dbReference type="SUPFAM" id="SSF48371">
    <property type="entry name" value="ARM repeat"/>
    <property type="match status" value="1"/>
</dbReference>
<dbReference type="InterPro" id="IPR016024">
    <property type="entry name" value="ARM-type_fold"/>
</dbReference>
<evidence type="ECO:0000256" key="4">
    <source>
        <dbReference type="ARBA" id="ARBA00022737"/>
    </source>
</evidence>
<feature type="non-terminal residue" evidence="6">
    <location>
        <position position="143"/>
    </location>
</feature>
<dbReference type="InterPro" id="IPR000225">
    <property type="entry name" value="Armadillo"/>
</dbReference>
<name>A0A061QW33_9CHLO</name>
<keyword evidence="5" id="KW-0539">Nucleus</keyword>
<dbReference type="InterPro" id="IPR011989">
    <property type="entry name" value="ARM-like"/>
</dbReference>
<dbReference type="EMBL" id="GBEZ01022928">
    <property type="protein sequence ID" value="JAC63933.1"/>
    <property type="molecule type" value="Transcribed_RNA"/>
</dbReference>
<proteinExistence type="predicted"/>
<organism evidence="6">
    <name type="scientific">Tetraselmis sp. GSL018</name>
    <dbReference type="NCBI Taxonomy" id="582737"/>
    <lineage>
        <taxon>Eukaryota</taxon>
        <taxon>Viridiplantae</taxon>
        <taxon>Chlorophyta</taxon>
        <taxon>core chlorophytes</taxon>
        <taxon>Chlorodendrophyceae</taxon>
        <taxon>Chlorodendrales</taxon>
        <taxon>Chlorodendraceae</taxon>
        <taxon>Tetraselmis</taxon>
    </lineage>
</organism>
<dbReference type="AlphaFoldDB" id="A0A061QW33"/>
<reference evidence="6" key="1">
    <citation type="submission" date="2014-05" db="EMBL/GenBank/DDBJ databases">
        <title>The transcriptome of the halophilic microalga Tetraselmis sp. GSL018 isolated from the Great Salt Lake, Utah.</title>
        <authorList>
            <person name="Jinkerson R.E."/>
            <person name="D'Adamo S."/>
            <person name="Posewitz M.C."/>
        </authorList>
    </citation>
    <scope>NUCLEOTIDE SEQUENCE</scope>
    <source>
        <strain evidence="6">GSL018</strain>
    </source>
</reference>